<feature type="domain" description="GerMN" evidence="2">
    <location>
        <begin position="208"/>
        <end position="299"/>
    </location>
</feature>
<proteinExistence type="predicted"/>
<dbReference type="SMART" id="SM00909">
    <property type="entry name" value="Germane"/>
    <property type="match status" value="1"/>
</dbReference>
<evidence type="ECO:0000259" key="2">
    <source>
        <dbReference type="SMART" id="SM00909"/>
    </source>
</evidence>
<accession>A0ABR9MYA3</accession>
<keyword evidence="4" id="KW-1185">Reference proteome</keyword>
<dbReference type="Proteomes" id="UP000625527">
    <property type="component" value="Unassembled WGS sequence"/>
</dbReference>
<evidence type="ECO:0000256" key="1">
    <source>
        <dbReference type="SAM" id="SignalP"/>
    </source>
</evidence>
<dbReference type="Gene3D" id="2.120.10.30">
    <property type="entry name" value="TolB, C-terminal domain"/>
    <property type="match status" value="1"/>
</dbReference>
<dbReference type="RefSeq" id="WP_192862918.1">
    <property type="nucleotide sequence ID" value="NZ_JADAQT010000084.1"/>
</dbReference>
<dbReference type="InterPro" id="IPR018910">
    <property type="entry name" value="LpqB_C"/>
</dbReference>
<organism evidence="3 4">
    <name type="scientific">Myceligenerans pegani</name>
    <dbReference type="NCBI Taxonomy" id="2776917"/>
    <lineage>
        <taxon>Bacteria</taxon>
        <taxon>Bacillati</taxon>
        <taxon>Actinomycetota</taxon>
        <taxon>Actinomycetes</taxon>
        <taxon>Micrococcales</taxon>
        <taxon>Promicromonosporaceae</taxon>
        <taxon>Myceligenerans</taxon>
    </lineage>
</organism>
<dbReference type="SUPFAM" id="SSF82171">
    <property type="entry name" value="DPP6 N-terminal domain-like"/>
    <property type="match status" value="1"/>
</dbReference>
<sequence>MRATHLAAGLAAALAFLLPAAGCASVPSAGPVMHRQADAGDDDTYAVVPPAPLEGAAPEDLVRYFLLAAGSGSSAVTGYDTAQLYLTADRQESWVPTENVVVYRGSLNFSLTTDGPDAADVAVSVDAVARVDAHGMYTEASNAAPFTTNFSLTRDADDQWRIDELEDGILVPERLFANQFRATRLYFPSRDHEAWVPDQRWFPRNFWRTSAVVELLNGPPPWLQGAVDTAAPEGTPLAVPTVPEASDGTVTVRLGGDIGELGESAHGLLLAQLKETLSDGEVRPEIALYAGDARLNEPSIDKPSLPATRGTPVALSGNELFTVSGDRLTDFERPVHLENLDPTAIALGPGAAPIVVRDGRSRIVRVADVGNATGQQELLAGTRLAEPSVDRHGYVWSSDDLGKKNFDPAEDAGELLVVHESGTRHDRAPDWLSGRQVIGVRVAPDGTRVAVVSRRAGTTSVHVTAVKRGENGEPEQLTTPLEVAASVPDVVSAQWSGQTSLLLLTRDDDGTTAMYEAGVGGLPDDSGSTESVQGLTDVKTLASGVTDAGTALALTHRGDLYQEQTTGWGEPIAENIVAVAYPG</sequence>
<dbReference type="Pfam" id="PF10646">
    <property type="entry name" value="Germane"/>
    <property type="match status" value="1"/>
</dbReference>
<dbReference type="InterPro" id="IPR011042">
    <property type="entry name" value="6-blade_b-propeller_TolB-like"/>
</dbReference>
<evidence type="ECO:0000313" key="4">
    <source>
        <dbReference type="Proteomes" id="UP000625527"/>
    </source>
</evidence>
<feature type="chain" id="PRO_5047131635" description="GerMN domain-containing protein" evidence="1">
    <location>
        <begin position="25"/>
        <end position="583"/>
    </location>
</feature>
<dbReference type="EMBL" id="JADAQT010000084">
    <property type="protein sequence ID" value="MBE1876347.1"/>
    <property type="molecule type" value="Genomic_DNA"/>
</dbReference>
<reference evidence="3 4" key="1">
    <citation type="submission" date="2020-10" db="EMBL/GenBank/DDBJ databases">
        <title>Myceligenerans pegani sp. nov., an endophytic actinomycete isolated from Peganum harmala L. in Xinjiang, China.</title>
        <authorList>
            <person name="Xin L."/>
        </authorList>
    </citation>
    <scope>NUCLEOTIDE SEQUENCE [LARGE SCALE GENOMIC DNA]</scope>
    <source>
        <strain evidence="3 4">TRM65318</strain>
    </source>
</reference>
<name>A0ABR9MYA3_9MICO</name>
<keyword evidence="1" id="KW-0732">Signal</keyword>
<protein>
    <recommendedName>
        <fullName evidence="2">GerMN domain-containing protein</fullName>
    </recommendedName>
</protein>
<dbReference type="Pfam" id="PF25976">
    <property type="entry name" value="LpqB_N"/>
    <property type="match status" value="1"/>
</dbReference>
<dbReference type="Pfam" id="PF10647">
    <property type="entry name" value="Gmad1"/>
    <property type="match status" value="1"/>
</dbReference>
<dbReference type="InterPro" id="IPR059026">
    <property type="entry name" value="LpqB_N"/>
</dbReference>
<comment type="caution">
    <text evidence="3">The sequence shown here is derived from an EMBL/GenBank/DDBJ whole genome shotgun (WGS) entry which is preliminary data.</text>
</comment>
<evidence type="ECO:0000313" key="3">
    <source>
        <dbReference type="EMBL" id="MBE1876347.1"/>
    </source>
</evidence>
<gene>
    <name evidence="3" type="ORF">IHE71_11575</name>
</gene>
<dbReference type="InterPro" id="IPR019606">
    <property type="entry name" value="GerMN"/>
</dbReference>
<feature type="signal peptide" evidence="1">
    <location>
        <begin position="1"/>
        <end position="24"/>
    </location>
</feature>